<dbReference type="Pfam" id="PF05954">
    <property type="entry name" value="Phage_GPD"/>
    <property type="match status" value="1"/>
</dbReference>
<dbReference type="InterPro" id="IPR050708">
    <property type="entry name" value="T6SS_VgrG/RHS"/>
</dbReference>
<evidence type="ECO:0000313" key="6">
    <source>
        <dbReference type="EMBL" id="GGB11731.1"/>
    </source>
</evidence>
<evidence type="ECO:0000259" key="4">
    <source>
        <dbReference type="Pfam" id="PF04717"/>
    </source>
</evidence>
<comment type="subcellular location">
    <subcellularLocation>
        <location evidence="1">Secreted</location>
    </subcellularLocation>
</comment>
<protein>
    <submittedName>
        <fullName evidence="6">Fimbrial protein</fullName>
    </submittedName>
</protein>
<feature type="domain" description="Gp5/Type VI secretion system Vgr C-terminal trimerisation" evidence="5">
    <location>
        <begin position="486"/>
        <end position="565"/>
    </location>
</feature>
<dbReference type="InterPro" id="IPR006533">
    <property type="entry name" value="T6SS_Vgr_RhsGE"/>
</dbReference>
<dbReference type="InterPro" id="IPR054030">
    <property type="entry name" value="Gp5_Vgr_C"/>
</dbReference>
<dbReference type="Pfam" id="PF04717">
    <property type="entry name" value="Phage_base_V"/>
    <property type="match status" value="1"/>
</dbReference>
<comment type="caution">
    <text evidence="6">The sequence shown here is derived from an EMBL/GenBank/DDBJ whole genome shotgun (WGS) entry which is preliminary data.</text>
</comment>
<name>A0A916SR81_9HYPH</name>
<organism evidence="6 7">
    <name type="scientific">Brucella endophytica</name>
    <dbReference type="NCBI Taxonomy" id="1963359"/>
    <lineage>
        <taxon>Bacteria</taxon>
        <taxon>Pseudomonadati</taxon>
        <taxon>Pseudomonadota</taxon>
        <taxon>Alphaproteobacteria</taxon>
        <taxon>Hyphomicrobiales</taxon>
        <taxon>Brucellaceae</taxon>
        <taxon>Brucella/Ochrobactrum group</taxon>
        <taxon>Brucella</taxon>
    </lineage>
</organism>
<dbReference type="Proteomes" id="UP000646478">
    <property type="component" value="Unassembled WGS sequence"/>
</dbReference>
<evidence type="ECO:0000256" key="2">
    <source>
        <dbReference type="ARBA" id="ARBA00005558"/>
    </source>
</evidence>
<accession>A0A916SR81</accession>
<dbReference type="InterPro" id="IPR006531">
    <property type="entry name" value="Gp5/Vgr_OB"/>
</dbReference>
<dbReference type="PANTHER" id="PTHR32305">
    <property type="match status" value="1"/>
</dbReference>
<evidence type="ECO:0000256" key="1">
    <source>
        <dbReference type="ARBA" id="ARBA00004613"/>
    </source>
</evidence>
<evidence type="ECO:0000259" key="5">
    <source>
        <dbReference type="Pfam" id="PF22178"/>
    </source>
</evidence>
<dbReference type="SUPFAM" id="SSF69349">
    <property type="entry name" value="Phage fibre proteins"/>
    <property type="match status" value="1"/>
</dbReference>
<dbReference type="NCBIfam" id="TIGR03361">
    <property type="entry name" value="VI_Rhs_Vgr"/>
    <property type="match status" value="1"/>
</dbReference>
<dbReference type="PANTHER" id="PTHR32305:SF15">
    <property type="entry name" value="PROTEIN RHSA-RELATED"/>
    <property type="match status" value="1"/>
</dbReference>
<dbReference type="InterPro" id="IPR037026">
    <property type="entry name" value="Vgr_OB-fold_dom_sf"/>
</dbReference>
<dbReference type="Gene3D" id="4.10.220.110">
    <property type="match status" value="1"/>
</dbReference>
<dbReference type="AlphaFoldDB" id="A0A916SR81"/>
<comment type="similarity">
    <text evidence="2">Belongs to the VgrG protein family.</text>
</comment>
<sequence length="799" mass="86734">MNTQPTGGDFVQASRTLRVSSPLGENVLLAERLTVNEAVNDLFTIELVLRSKKTIAPADLIGKMVDVELEATAGQYGQNSIYRPWNGLVTTISEGPAVTRGFRHYRLTVRPQLWLLSQKSDCRIWQNQTAIDVLNTLLSEHGLPAANTGGVLGKLPPQEYSIQWNETDLDFLRRRLEEDGIYFFFIHEKGLHRLHVASHASGWLGPCDAAQGQKRVKVAMGSTDQNHISEWMRNYSYVPGVRSGGDFNFETPRFDVRATTPSLVSLPGNAKSELYEYPNRTATLDAAERDRKLRMQAAETDHNRVSGRGNVRILEPGRKFQPYEEANPDARHDEHVIIRALHEAVDKSYETNSDEPEYRNSFEAIPAGTPLTPHRTTPRPKIDGTLTGIIAGPPDEEIHVDKFGRVKLWWPWDRRAKKDGSDTKWIQVAQGVAGGTWGMSVHPRIGMQAICAFENGDPDRPYLIALVTNPVNMSPYELPANKTRTVIRSKTYKGNGFNEYSTEDAPGRENQFFHAQKDRTERVLNDRTKRIDRHEVAAIGGNRVVEVGGNQKHEIGGSLNTVVGGTGPMATLAIAGVQALSGQTAGLLSQAAQIAGGGGVGIAAFATSLASSALGFLGAGGLAAREGVVAGPSPRADQGTALAASGTGVGEDASGLFPLPGIMNTIVSTFKSDSVGVARAEQIGVSKVTNVGQTQVTNVGKEQHTTVGKKIDVKVGQLYNLVSHEKFHGEAKVWEIYSDDTILLSTKGGYIELNNSGIRLHGLKIDIEGNQINFKKGGPGEGASCLREMAKSSTPFVGV</sequence>
<evidence type="ECO:0000313" key="7">
    <source>
        <dbReference type="Proteomes" id="UP000646478"/>
    </source>
</evidence>
<dbReference type="Pfam" id="PF22178">
    <property type="entry name" value="Gp5_trimer_C"/>
    <property type="match status" value="1"/>
</dbReference>
<dbReference type="EMBL" id="BMHH01000035">
    <property type="protein sequence ID" value="GGB11731.1"/>
    <property type="molecule type" value="Genomic_DNA"/>
</dbReference>
<proteinExistence type="inferred from homology"/>
<dbReference type="Gene3D" id="2.40.50.230">
    <property type="entry name" value="Gp5 N-terminal domain"/>
    <property type="match status" value="1"/>
</dbReference>
<evidence type="ECO:0000256" key="3">
    <source>
        <dbReference type="ARBA" id="ARBA00022525"/>
    </source>
</evidence>
<feature type="domain" description="Gp5/Type VI secretion system Vgr protein OB-fold" evidence="4">
    <location>
        <begin position="401"/>
        <end position="465"/>
    </location>
</feature>
<reference evidence="6" key="2">
    <citation type="submission" date="2020-09" db="EMBL/GenBank/DDBJ databases">
        <authorList>
            <person name="Sun Q."/>
            <person name="Zhou Y."/>
        </authorList>
    </citation>
    <scope>NUCLEOTIDE SEQUENCE</scope>
    <source>
        <strain evidence="6">CGMCC 1.15082</strain>
    </source>
</reference>
<dbReference type="GO" id="GO:0005576">
    <property type="term" value="C:extracellular region"/>
    <property type="evidence" value="ECO:0007669"/>
    <property type="project" value="UniProtKB-SubCell"/>
</dbReference>
<dbReference type="Gene3D" id="2.30.110.50">
    <property type="match status" value="1"/>
</dbReference>
<keyword evidence="7" id="KW-1185">Reference proteome</keyword>
<dbReference type="InterPro" id="IPR017847">
    <property type="entry name" value="T6SS_RhsGE_Vgr_subset"/>
</dbReference>
<dbReference type="Gene3D" id="3.55.50.10">
    <property type="entry name" value="Baseplate protein-like domains"/>
    <property type="match status" value="1"/>
</dbReference>
<dbReference type="SUPFAM" id="SSF69279">
    <property type="entry name" value="Phage tail proteins"/>
    <property type="match status" value="2"/>
</dbReference>
<dbReference type="SUPFAM" id="SSF69255">
    <property type="entry name" value="gp5 N-terminal domain-like"/>
    <property type="match status" value="1"/>
</dbReference>
<keyword evidence="3" id="KW-0964">Secreted</keyword>
<reference evidence="6" key="1">
    <citation type="journal article" date="2014" name="Int. J. Syst. Evol. Microbiol.">
        <title>Complete genome sequence of Corynebacterium casei LMG S-19264T (=DSM 44701T), isolated from a smear-ripened cheese.</title>
        <authorList>
            <consortium name="US DOE Joint Genome Institute (JGI-PGF)"/>
            <person name="Walter F."/>
            <person name="Albersmeier A."/>
            <person name="Kalinowski J."/>
            <person name="Ruckert C."/>
        </authorList>
    </citation>
    <scope>NUCLEOTIDE SEQUENCE</scope>
    <source>
        <strain evidence="6">CGMCC 1.15082</strain>
    </source>
</reference>
<gene>
    <name evidence="6" type="primary">vgrG</name>
    <name evidence="6" type="ORF">GCM10011491_44540</name>
</gene>
<dbReference type="NCBIfam" id="TIGR01646">
    <property type="entry name" value="vgr_GE"/>
    <property type="match status" value="1"/>
</dbReference>
<dbReference type="RefSeq" id="WP_188826365.1">
    <property type="nucleotide sequence ID" value="NZ_BMHH01000035.1"/>
</dbReference>